<evidence type="ECO:0000256" key="8">
    <source>
        <dbReference type="PIRSR" id="PIRSR618044-2"/>
    </source>
</evidence>
<feature type="signal peptide" evidence="11">
    <location>
        <begin position="1"/>
        <end position="28"/>
    </location>
</feature>
<keyword evidence="4" id="KW-0133">Cell shape</keyword>
<dbReference type="PANTHER" id="PTHR21581">
    <property type="entry name" value="D-ALANYL-D-ALANINE CARBOXYPEPTIDASE"/>
    <property type="match status" value="1"/>
</dbReference>
<keyword evidence="13" id="KW-0121">Carboxypeptidase</keyword>
<evidence type="ECO:0000256" key="3">
    <source>
        <dbReference type="ARBA" id="ARBA00022801"/>
    </source>
</evidence>
<dbReference type="PANTHER" id="PTHR21581:SF6">
    <property type="entry name" value="TRAFFICKING PROTEIN PARTICLE COMPLEX SUBUNIT 12"/>
    <property type="match status" value="1"/>
</dbReference>
<evidence type="ECO:0000256" key="7">
    <source>
        <dbReference type="PIRSR" id="PIRSR618044-1"/>
    </source>
</evidence>
<proteinExistence type="inferred from homology"/>
<feature type="region of interest" description="Disordered" evidence="10">
    <location>
        <begin position="334"/>
        <end position="359"/>
    </location>
</feature>
<evidence type="ECO:0000256" key="2">
    <source>
        <dbReference type="ARBA" id="ARBA00022729"/>
    </source>
</evidence>
<comment type="caution">
    <text evidence="13">The sequence shown here is derived from an EMBL/GenBank/DDBJ whole genome shotgun (WGS) entry which is preliminary data.</text>
</comment>
<dbReference type="RefSeq" id="WP_209333835.1">
    <property type="nucleotide sequence ID" value="NZ_JAGIYY010000001.1"/>
</dbReference>
<evidence type="ECO:0000256" key="10">
    <source>
        <dbReference type="SAM" id="MobiDB-lite"/>
    </source>
</evidence>
<evidence type="ECO:0000256" key="9">
    <source>
        <dbReference type="RuleBase" id="RU004016"/>
    </source>
</evidence>
<dbReference type="Pfam" id="PF00768">
    <property type="entry name" value="Peptidase_S11"/>
    <property type="match status" value="1"/>
</dbReference>
<evidence type="ECO:0000313" key="13">
    <source>
        <dbReference type="EMBL" id="MBP0437878.1"/>
    </source>
</evidence>
<dbReference type="GO" id="GO:0008360">
    <property type="term" value="P:regulation of cell shape"/>
    <property type="evidence" value="ECO:0007669"/>
    <property type="project" value="UniProtKB-KW"/>
</dbReference>
<dbReference type="GO" id="GO:0009002">
    <property type="term" value="F:serine-type D-Ala-D-Ala carboxypeptidase activity"/>
    <property type="evidence" value="ECO:0007669"/>
    <property type="project" value="InterPro"/>
</dbReference>
<feature type="chain" id="PRO_5035325661" evidence="11">
    <location>
        <begin position="29"/>
        <end position="373"/>
    </location>
</feature>
<protein>
    <submittedName>
        <fullName evidence="13">D-alanyl-D-alanine carboxypeptidase</fullName>
    </submittedName>
</protein>
<dbReference type="GO" id="GO:0071555">
    <property type="term" value="P:cell wall organization"/>
    <property type="evidence" value="ECO:0007669"/>
    <property type="project" value="UniProtKB-KW"/>
</dbReference>
<evidence type="ECO:0000313" key="14">
    <source>
        <dbReference type="Proteomes" id="UP000666240"/>
    </source>
</evidence>
<keyword evidence="6" id="KW-0961">Cell wall biogenesis/degradation</keyword>
<keyword evidence="14" id="KW-1185">Reference proteome</keyword>
<keyword evidence="5" id="KW-0573">Peptidoglycan synthesis</keyword>
<evidence type="ECO:0000256" key="1">
    <source>
        <dbReference type="ARBA" id="ARBA00007164"/>
    </source>
</evidence>
<dbReference type="SUPFAM" id="SSF56601">
    <property type="entry name" value="beta-lactamase/transpeptidase-like"/>
    <property type="match status" value="1"/>
</dbReference>
<reference evidence="13" key="1">
    <citation type="submission" date="2021-03" db="EMBL/GenBank/DDBJ databases">
        <title>Genome sequencing and assembly of Tianweitania sediminis.</title>
        <authorList>
            <person name="Chhetri G."/>
        </authorList>
    </citation>
    <scope>NUCLEOTIDE SEQUENCE</scope>
    <source>
        <strain evidence="13">Z8</strain>
    </source>
</reference>
<dbReference type="AlphaFoldDB" id="A0A8J7QZS9"/>
<keyword evidence="2 11" id="KW-0732">Signal</keyword>
<dbReference type="Gene3D" id="3.40.710.10">
    <property type="entry name" value="DD-peptidase/beta-lactamase superfamily"/>
    <property type="match status" value="1"/>
</dbReference>
<organism evidence="13 14">
    <name type="scientific">Tianweitania sediminis</name>
    <dbReference type="NCBI Taxonomy" id="1502156"/>
    <lineage>
        <taxon>Bacteria</taxon>
        <taxon>Pseudomonadati</taxon>
        <taxon>Pseudomonadota</taxon>
        <taxon>Alphaproteobacteria</taxon>
        <taxon>Hyphomicrobiales</taxon>
        <taxon>Phyllobacteriaceae</taxon>
        <taxon>Tianweitania</taxon>
    </lineage>
</organism>
<dbReference type="InterPro" id="IPR001967">
    <property type="entry name" value="Peptidase_S11_N"/>
</dbReference>
<keyword evidence="13" id="KW-0645">Protease</keyword>
<evidence type="ECO:0000256" key="11">
    <source>
        <dbReference type="SAM" id="SignalP"/>
    </source>
</evidence>
<sequence>MIVVTRRLLAAVLSAGLLASTAFGAAWAGPSIVVDTKSGRVLSQEDAFKRWYPASLTKLMSVYVAFRAIQAGEITLLSPIEISKNALREPPSKMAYPVGSVLSVDNAIKIMMVKSANDVATALGETVGGSERGFAERMNKEAARLGMTGSHFVNAHGLHDDNHYSTAHDLAVLATAIRRDFPDYADYFDIEAIAAGDNVMPNHNDLIGRFEGADGMKTGYTCPAGFNVTASATRNGRQVIAVVLGAVSPDARAYRTAELLTEGLSANEADKPLLAELRPTGENLSEAGNMRADICTEEAQQRIAKTRDANGKPLVPSPFLSELTRPRVVVSVGLGGATGPKSTQPRYADVPIPTPRPEYAPDTAAIAATEQGG</sequence>
<evidence type="ECO:0000256" key="6">
    <source>
        <dbReference type="ARBA" id="ARBA00023316"/>
    </source>
</evidence>
<dbReference type="GO" id="GO:0006508">
    <property type="term" value="P:proteolysis"/>
    <property type="evidence" value="ECO:0007669"/>
    <property type="project" value="InterPro"/>
</dbReference>
<feature type="active site" description="Proton acceptor" evidence="7">
    <location>
        <position position="58"/>
    </location>
</feature>
<dbReference type="Proteomes" id="UP000666240">
    <property type="component" value="Unassembled WGS sequence"/>
</dbReference>
<evidence type="ECO:0000256" key="5">
    <source>
        <dbReference type="ARBA" id="ARBA00022984"/>
    </source>
</evidence>
<accession>A0A8J7QZS9</accession>
<feature type="binding site" evidence="8">
    <location>
        <position position="217"/>
    </location>
    <ligand>
        <name>substrate</name>
    </ligand>
</feature>
<dbReference type="PRINTS" id="PR00725">
    <property type="entry name" value="DADACBPTASE1"/>
</dbReference>
<feature type="active site" description="Acyl-ester intermediate" evidence="7">
    <location>
        <position position="55"/>
    </location>
</feature>
<evidence type="ECO:0000256" key="4">
    <source>
        <dbReference type="ARBA" id="ARBA00022960"/>
    </source>
</evidence>
<dbReference type="InterPro" id="IPR018044">
    <property type="entry name" value="Peptidase_S11"/>
</dbReference>
<dbReference type="InterPro" id="IPR012338">
    <property type="entry name" value="Beta-lactam/transpept-like"/>
</dbReference>
<feature type="active site" evidence="7">
    <location>
        <position position="115"/>
    </location>
</feature>
<feature type="domain" description="Peptidase S11 D-alanyl-D-alanine carboxypeptidase A N-terminal" evidence="12">
    <location>
        <begin position="28"/>
        <end position="246"/>
    </location>
</feature>
<gene>
    <name evidence="13" type="ORF">J5Y06_04295</name>
</gene>
<dbReference type="GO" id="GO:0009252">
    <property type="term" value="P:peptidoglycan biosynthetic process"/>
    <property type="evidence" value="ECO:0007669"/>
    <property type="project" value="UniProtKB-KW"/>
</dbReference>
<name>A0A8J7QZS9_9HYPH</name>
<keyword evidence="3" id="KW-0378">Hydrolase</keyword>
<comment type="similarity">
    <text evidence="1 9">Belongs to the peptidase S11 family.</text>
</comment>
<evidence type="ECO:0000259" key="12">
    <source>
        <dbReference type="Pfam" id="PF00768"/>
    </source>
</evidence>
<dbReference type="EMBL" id="JAGIYY010000001">
    <property type="protein sequence ID" value="MBP0437878.1"/>
    <property type="molecule type" value="Genomic_DNA"/>
</dbReference>